<name>A0A9K3HT24_HELAN</name>
<proteinExistence type="predicted"/>
<comment type="caution">
    <text evidence="1">The sequence shown here is derived from an EMBL/GenBank/DDBJ whole genome shotgun (WGS) entry which is preliminary data.</text>
</comment>
<dbReference type="PANTHER" id="PTHR24092">
    <property type="entry name" value="PROBABLE PHOSPHOLIPID-TRANSPORTING ATPASE"/>
    <property type="match status" value="1"/>
</dbReference>
<dbReference type="PANTHER" id="PTHR24092:SF182">
    <property type="entry name" value="PHOSPHOLIPID-TRANSPORTING ATPASE"/>
    <property type="match status" value="1"/>
</dbReference>
<evidence type="ECO:0000313" key="2">
    <source>
        <dbReference type="Proteomes" id="UP000215914"/>
    </source>
</evidence>
<keyword evidence="2" id="KW-1185">Reference proteome</keyword>
<dbReference type="AlphaFoldDB" id="A0A9K3HT24"/>
<dbReference type="Proteomes" id="UP000215914">
    <property type="component" value="Unassembled WGS sequence"/>
</dbReference>
<gene>
    <name evidence="1" type="ORF">HanXRQr2_Chr11g0511341</name>
</gene>
<dbReference type="InterPro" id="IPR023299">
    <property type="entry name" value="ATPase_P-typ_cyto_dom_N"/>
</dbReference>
<dbReference type="Gene3D" id="3.40.1110.10">
    <property type="entry name" value="Calcium-transporting ATPase, cytoplasmic domain N"/>
    <property type="match status" value="1"/>
</dbReference>
<organism evidence="1 2">
    <name type="scientific">Helianthus annuus</name>
    <name type="common">Common sunflower</name>
    <dbReference type="NCBI Taxonomy" id="4232"/>
    <lineage>
        <taxon>Eukaryota</taxon>
        <taxon>Viridiplantae</taxon>
        <taxon>Streptophyta</taxon>
        <taxon>Embryophyta</taxon>
        <taxon>Tracheophyta</taxon>
        <taxon>Spermatophyta</taxon>
        <taxon>Magnoliopsida</taxon>
        <taxon>eudicotyledons</taxon>
        <taxon>Gunneridae</taxon>
        <taxon>Pentapetalae</taxon>
        <taxon>asterids</taxon>
        <taxon>campanulids</taxon>
        <taxon>Asterales</taxon>
        <taxon>Asteraceae</taxon>
        <taxon>Asteroideae</taxon>
        <taxon>Heliantheae alliance</taxon>
        <taxon>Heliantheae</taxon>
        <taxon>Helianthus</taxon>
    </lineage>
</organism>
<dbReference type="SUPFAM" id="SSF81660">
    <property type="entry name" value="Metal cation-transporting ATPase, ATP-binding domain N"/>
    <property type="match status" value="1"/>
</dbReference>
<dbReference type="Gramene" id="mRNA:HanXRQr2_Chr11g0511341">
    <property type="protein sequence ID" value="mRNA:HanXRQr2_Chr11g0511341"/>
    <property type="gene ID" value="HanXRQr2_Chr11g0511341"/>
</dbReference>
<accession>A0A9K3HT24</accession>
<reference evidence="1" key="2">
    <citation type="submission" date="2020-06" db="EMBL/GenBank/DDBJ databases">
        <title>Helianthus annuus Genome sequencing and assembly Release 2.</title>
        <authorList>
            <person name="Gouzy J."/>
            <person name="Langlade N."/>
            <person name="Munos S."/>
        </authorList>
    </citation>
    <scope>NUCLEOTIDE SEQUENCE</scope>
    <source>
        <tissue evidence="1">Leaves</tissue>
    </source>
</reference>
<dbReference type="EMBL" id="MNCJ02000326">
    <property type="protein sequence ID" value="KAF5783736.1"/>
    <property type="molecule type" value="Genomic_DNA"/>
</dbReference>
<reference evidence="1" key="1">
    <citation type="journal article" date="2017" name="Nature">
        <title>The sunflower genome provides insights into oil metabolism, flowering and Asterid evolution.</title>
        <authorList>
            <person name="Badouin H."/>
            <person name="Gouzy J."/>
            <person name="Grassa C.J."/>
            <person name="Murat F."/>
            <person name="Staton S.E."/>
            <person name="Cottret L."/>
            <person name="Lelandais-Briere C."/>
            <person name="Owens G.L."/>
            <person name="Carrere S."/>
            <person name="Mayjonade B."/>
            <person name="Legrand L."/>
            <person name="Gill N."/>
            <person name="Kane N.C."/>
            <person name="Bowers J.E."/>
            <person name="Hubner S."/>
            <person name="Bellec A."/>
            <person name="Berard A."/>
            <person name="Berges H."/>
            <person name="Blanchet N."/>
            <person name="Boniface M.C."/>
            <person name="Brunel D."/>
            <person name="Catrice O."/>
            <person name="Chaidir N."/>
            <person name="Claudel C."/>
            <person name="Donnadieu C."/>
            <person name="Faraut T."/>
            <person name="Fievet G."/>
            <person name="Helmstetter N."/>
            <person name="King M."/>
            <person name="Knapp S.J."/>
            <person name="Lai Z."/>
            <person name="Le Paslier M.C."/>
            <person name="Lippi Y."/>
            <person name="Lorenzon L."/>
            <person name="Mandel J.R."/>
            <person name="Marage G."/>
            <person name="Marchand G."/>
            <person name="Marquand E."/>
            <person name="Bret-Mestries E."/>
            <person name="Morien E."/>
            <person name="Nambeesan S."/>
            <person name="Nguyen T."/>
            <person name="Pegot-Espagnet P."/>
            <person name="Pouilly N."/>
            <person name="Raftis F."/>
            <person name="Sallet E."/>
            <person name="Schiex T."/>
            <person name="Thomas J."/>
            <person name="Vandecasteele C."/>
            <person name="Vares D."/>
            <person name="Vear F."/>
            <person name="Vautrin S."/>
            <person name="Crespi M."/>
            <person name="Mangin B."/>
            <person name="Burke J.M."/>
            <person name="Salse J."/>
            <person name="Munos S."/>
            <person name="Vincourt P."/>
            <person name="Rieseberg L.H."/>
            <person name="Langlade N.B."/>
        </authorList>
    </citation>
    <scope>NUCLEOTIDE SEQUENCE</scope>
    <source>
        <tissue evidence="1">Leaves</tissue>
    </source>
</reference>
<evidence type="ECO:0000313" key="1">
    <source>
        <dbReference type="EMBL" id="KAF5783736.1"/>
    </source>
</evidence>
<dbReference type="Pfam" id="PF13246">
    <property type="entry name" value="Cation_ATPase"/>
    <property type="match status" value="1"/>
</dbReference>
<dbReference type="GO" id="GO:0000166">
    <property type="term" value="F:nucleotide binding"/>
    <property type="evidence" value="ECO:0007669"/>
    <property type="project" value="InterPro"/>
</dbReference>
<protein>
    <submittedName>
        <fullName evidence="1">P-type phospholipid transporter</fullName>
    </submittedName>
</protein>
<sequence>MAMDLDESSRIGARSGPEIELEVVPKGVSCQNRIKGFSFEDNRLMNGNWVQEPNKDVILLFFRILALCHTAIPELNEETGMYNYEAESPDEGAFLIAAREFGFAYCKRTQSSIFVRERHIPSQEPIEREFKLLNILDFTSKRKRMSVIVQDESGHILLLCKGADRSDHP</sequence>